<evidence type="ECO:0000256" key="1">
    <source>
        <dbReference type="ARBA" id="ARBA00004245"/>
    </source>
</evidence>
<comment type="caution">
    <text evidence="8">The sequence shown here is derived from an EMBL/GenBank/DDBJ whole genome shotgun (WGS) entry which is preliminary data.</text>
</comment>
<dbReference type="EMBL" id="JAUJYO010000022">
    <property type="protein sequence ID" value="KAK1281820.1"/>
    <property type="molecule type" value="Genomic_DNA"/>
</dbReference>
<feature type="region of interest" description="Disordered" evidence="6">
    <location>
        <begin position="219"/>
        <end position="238"/>
    </location>
</feature>
<feature type="compositionally biased region" description="Basic and acidic residues" evidence="6">
    <location>
        <begin position="356"/>
        <end position="372"/>
    </location>
</feature>
<protein>
    <submittedName>
        <fullName evidence="8">Protein WAVE-DAMPENED 2</fullName>
    </submittedName>
</protein>
<keyword evidence="3" id="KW-0963">Cytoplasm</keyword>
<dbReference type="InterPro" id="IPR044833">
    <property type="entry name" value="WDL5/6"/>
</dbReference>
<dbReference type="Proteomes" id="UP001180020">
    <property type="component" value="Unassembled WGS sequence"/>
</dbReference>
<gene>
    <name evidence="8" type="primary">WVD2</name>
    <name evidence="8" type="ORF">QJS10_CPB22g01113</name>
</gene>
<evidence type="ECO:0000256" key="5">
    <source>
        <dbReference type="ARBA" id="ARBA00023212"/>
    </source>
</evidence>
<evidence type="ECO:0000313" key="8">
    <source>
        <dbReference type="EMBL" id="KAK1281820.1"/>
    </source>
</evidence>
<feature type="compositionally biased region" description="Low complexity" evidence="6">
    <location>
        <begin position="168"/>
        <end position="181"/>
    </location>
</feature>
<evidence type="ECO:0000259" key="7">
    <source>
        <dbReference type="Pfam" id="PF06886"/>
    </source>
</evidence>
<proteinExistence type="inferred from homology"/>
<reference evidence="8" key="2">
    <citation type="submission" date="2023-06" db="EMBL/GenBank/DDBJ databases">
        <authorList>
            <person name="Ma L."/>
            <person name="Liu K.-W."/>
            <person name="Li Z."/>
            <person name="Hsiao Y.-Y."/>
            <person name="Qi Y."/>
            <person name="Fu T."/>
            <person name="Tang G."/>
            <person name="Zhang D."/>
            <person name="Sun W.-H."/>
            <person name="Liu D.-K."/>
            <person name="Li Y."/>
            <person name="Chen G.-Z."/>
            <person name="Liu X.-D."/>
            <person name="Liao X.-Y."/>
            <person name="Jiang Y.-T."/>
            <person name="Yu X."/>
            <person name="Hao Y."/>
            <person name="Huang J."/>
            <person name="Zhao X.-W."/>
            <person name="Ke S."/>
            <person name="Chen Y.-Y."/>
            <person name="Wu W.-L."/>
            <person name="Hsu J.-L."/>
            <person name="Lin Y.-F."/>
            <person name="Huang M.-D."/>
            <person name="Li C.-Y."/>
            <person name="Huang L."/>
            <person name="Wang Z.-W."/>
            <person name="Zhao X."/>
            <person name="Zhong W.-Y."/>
            <person name="Peng D.-H."/>
            <person name="Ahmad S."/>
            <person name="Lan S."/>
            <person name="Zhang J.-S."/>
            <person name="Tsai W.-C."/>
            <person name="Van De Peer Y."/>
            <person name="Liu Z.-J."/>
        </authorList>
    </citation>
    <scope>NUCLEOTIDE SEQUENCE</scope>
    <source>
        <strain evidence="8">CP</strain>
        <tissue evidence="8">Leaves</tissue>
    </source>
</reference>
<feature type="compositionally biased region" description="Acidic residues" evidence="6">
    <location>
        <begin position="373"/>
        <end position="383"/>
    </location>
</feature>
<dbReference type="PANTHER" id="PTHR31358:SF29">
    <property type="entry name" value="PROTEIN WVD2-LIKE 5-RELATED"/>
    <property type="match status" value="1"/>
</dbReference>
<evidence type="ECO:0000256" key="6">
    <source>
        <dbReference type="SAM" id="MobiDB-lite"/>
    </source>
</evidence>
<organism evidence="8 9">
    <name type="scientific">Acorus calamus</name>
    <name type="common">Sweet flag</name>
    <dbReference type="NCBI Taxonomy" id="4465"/>
    <lineage>
        <taxon>Eukaryota</taxon>
        <taxon>Viridiplantae</taxon>
        <taxon>Streptophyta</taxon>
        <taxon>Embryophyta</taxon>
        <taxon>Tracheophyta</taxon>
        <taxon>Spermatophyta</taxon>
        <taxon>Magnoliopsida</taxon>
        <taxon>Liliopsida</taxon>
        <taxon>Acoraceae</taxon>
        <taxon>Acorus</taxon>
    </lineage>
</organism>
<dbReference type="GO" id="GO:0005874">
    <property type="term" value="C:microtubule"/>
    <property type="evidence" value="ECO:0007669"/>
    <property type="project" value="UniProtKB-KW"/>
</dbReference>
<dbReference type="Pfam" id="PF06886">
    <property type="entry name" value="TPX2"/>
    <property type="match status" value="1"/>
</dbReference>
<sequence>MDATTVMGYENGALMNGNAEGITNNFSASDIAIEPECKALAVAKELLEDSMEQVDPPKSDKNKDTSAGNAKSSSDKKSRDAKQAASPSVSNGLLSSTSRSKQTPGSIMNRGSLNGSVTLTSSSARKIQTGKAGAAVPIANITQTEGLGEEVKNLKPRKQGSMKKSEENSSSTSLSPTEGTSKPLRVGTTPSYGFSFKCDERAAKRKEFFEKLEEKIQAKEVEKTTLQAKSKESQEAEIKQLRKSLTFKATPMPSFYQEPAPPKVELKKIPPTRAKSPKFGRQKSSSTTNTDEHDRHSARISRLSLDERVSRNGPSKDSPRLAKKPQRKSLPQLPNEKTTFTHSEEGASQNPQPPQEDIKAEASTETESKPDEPIVEEQVELVEQEPKSEAV</sequence>
<dbReference type="AlphaFoldDB" id="A0AAV9BYF7"/>
<keyword evidence="9" id="KW-1185">Reference proteome</keyword>
<feature type="domain" description="TPX2 C-terminal" evidence="7">
    <location>
        <begin position="194"/>
        <end position="269"/>
    </location>
</feature>
<dbReference type="InterPro" id="IPR027329">
    <property type="entry name" value="TPX2_C"/>
</dbReference>
<evidence type="ECO:0000256" key="3">
    <source>
        <dbReference type="ARBA" id="ARBA00022490"/>
    </source>
</evidence>
<evidence type="ECO:0000313" key="9">
    <source>
        <dbReference type="Proteomes" id="UP001180020"/>
    </source>
</evidence>
<name>A0AAV9BYF7_ACOCL</name>
<evidence type="ECO:0000256" key="2">
    <source>
        <dbReference type="ARBA" id="ARBA00005885"/>
    </source>
</evidence>
<dbReference type="PANTHER" id="PTHR31358">
    <property type="entry name" value="PROTEIN WVD2-LIKE 4"/>
    <property type="match status" value="1"/>
</dbReference>
<keyword evidence="4" id="KW-0493">Microtubule</keyword>
<dbReference type="GO" id="GO:0008017">
    <property type="term" value="F:microtubule binding"/>
    <property type="evidence" value="ECO:0007669"/>
    <property type="project" value="InterPro"/>
</dbReference>
<keyword evidence="5" id="KW-0206">Cytoskeleton</keyword>
<evidence type="ECO:0000256" key="4">
    <source>
        <dbReference type="ARBA" id="ARBA00022701"/>
    </source>
</evidence>
<accession>A0AAV9BYF7</accession>
<comment type="similarity">
    <text evidence="2">Belongs to the TPX2 family.</text>
</comment>
<reference evidence="8" key="1">
    <citation type="journal article" date="2023" name="Nat. Commun.">
        <title>Diploid and tetraploid genomes of Acorus and the evolution of monocots.</title>
        <authorList>
            <person name="Ma L."/>
            <person name="Liu K.W."/>
            <person name="Li Z."/>
            <person name="Hsiao Y.Y."/>
            <person name="Qi Y."/>
            <person name="Fu T."/>
            <person name="Tang G.D."/>
            <person name="Zhang D."/>
            <person name="Sun W.H."/>
            <person name="Liu D.K."/>
            <person name="Li Y."/>
            <person name="Chen G.Z."/>
            <person name="Liu X.D."/>
            <person name="Liao X.Y."/>
            <person name="Jiang Y.T."/>
            <person name="Yu X."/>
            <person name="Hao Y."/>
            <person name="Huang J."/>
            <person name="Zhao X.W."/>
            <person name="Ke S."/>
            <person name="Chen Y.Y."/>
            <person name="Wu W.L."/>
            <person name="Hsu J.L."/>
            <person name="Lin Y.F."/>
            <person name="Huang M.D."/>
            <person name="Li C.Y."/>
            <person name="Huang L."/>
            <person name="Wang Z.W."/>
            <person name="Zhao X."/>
            <person name="Zhong W.Y."/>
            <person name="Peng D.H."/>
            <person name="Ahmad S."/>
            <person name="Lan S."/>
            <person name="Zhang J.S."/>
            <person name="Tsai W.C."/>
            <person name="Van de Peer Y."/>
            <person name="Liu Z.J."/>
        </authorList>
    </citation>
    <scope>NUCLEOTIDE SEQUENCE</scope>
    <source>
        <strain evidence="8">CP</strain>
    </source>
</reference>
<comment type="subcellular location">
    <subcellularLocation>
        <location evidence="1">Cytoplasm</location>
        <location evidence="1">Cytoskeleton</location>
    </subcellularLocation>
</comment>
<feature type="region of interest" description="Disordered" evidence="6">
    <location>
        <begin position="48"/>
        <end position="194"/>
    </location>
</feature>
<feature type="region of interest" description="Disordered" evidence="6">
    <location>
        <begin position="244"/>
        <end position="391"/>
    </location>
</feature>
<feature type="compositionally biased region" description="Polar residues" evidence="6">
    <location>
        <begin position="335"/>
        <end position="350"/>
    </location>
</feature>
<feature type="compositionally biased region" description="Basic and acidic residues" evidence="6">
    <location>
        <begin position="73"/>
        <end position="82"/>
    </location>
</feature>
<feature type="compositionally biased region" description="Basic and acidic residues" evidence="6">
    <location>
        <begin position="55"/>
        <end position="64"/>
    </location>
</feature>
<feature type="compositionally biased region" description="Polar residues" evidence="6">
    <location>
        <begin position="87"/>
        <end position="126"/>
    </location>
</feature>